<organism evidence="1 2">
    <name type="scientific">Steinernema carpocapsae</name>
    <name type="common">Entomopathogenic nematode</name>
    <dbReference type="NCBI Taxonomy" id="34508"/>
    <lineage>
        <taxon>Eukaryota</taxon>
        <taxon>Metazoa</taxon>
        <taxon>Ecdysozoa</taxon>
        <taxon>Nematoda</taxon>
        <taxon>Chromadorea</taxon>
        <taxon>Rhabditida</taxon>
        <taxon>Tylenchina</taxon>
        <taxon>Panagrolaimomorpha</taxon>
        <taxon>Strongyloidoidea</taxon>
        <taxon>Steinernematidae</taxon>
        <taxon>Steinernema</taxon>
    </lineage>
</organism>
<proteinExistence type="predicted"/>
<reference evidence="1 2" key="2">
    <citation type="journal article" date="2019" name="G3 (Bethesda)">
        <title>Hybrid Assembly of the Genome of the Entomopathogenic Nematode Steinernema carpocapsae Identifies the X-Chromosome.</title>
        <authorList>
            <person name="Serra L."/>
            <person name="Macchietto M."/>
            <person name="Macias-Munoz A."/>
            <person name="McGill C.J."/>
            <person name="Rodriguez I.M."/>
            <person name="Rodriguez B."/>
            <person name="Murad R."/>
            <person name="Mortazavi A."/>
        </authorList>
    </citation>
    <scope>NUCLEOTIDE SEQUENCE [LARGE SCALE GENOMIC DNA]</scope>
    <source>
        <strain evidence="1 2">ALL</strain>
    </source>
</reference>
<dbReference type="Proteomes" id="UP000298663">
    <property type="component" value="Unassembled WGS sequence"/>
</dbReference>
<dbReference type="AlphaFoldDB" id="A0A4V6XVQ1"/>
<dbReference type="EMBL" id="AZBU02000010">
    <property type="protein sequence ID" value="TKR63065.1"/>
    <property type="molecule type" value="Genomic_DNA"/>
</dbReference>
<keyword evidence="2" id="KW-1185">Reference proteome</keyword>
<accession>A0A4V6XVQ1</accession>
<sequence>MCLSQEIRCDLHKWWLWGKMQKSDVPLKTEVCLSSSQPEAMSSTGTRRVRTSSLHYGKNLTFTGCRFCIDEVGRDQ</sequence>
<reference evidence="1 2" key="1">
    <citation type="journal article" date="2015" name="Genome Biol.">
        <title>Comparative genomics of Steinernema reveals deeply conserved gene regulatory networks.</title>
        <authorList>
            <person name="Dillman A.R."/>
            <person name="Macchietto M."/>
            <person name="Porter C.F."/>
            <person name="Rogers A."/>
            <person name="Williams B."/>
            <person name="Antoshechkin I."/>
            <person name="Lee M.M."/>
            <person name="Goodwin Z."/>
            <person name="Lu X."/>
            <person name="Lewis E.E."/>
            <person name="Goodrich-Blair H."/>
            <person name="Stock S.P."/>
            <person name="Adams B.J."/>
            <person name="Sternberg P.W."/>
            <person name="Mortazavi A."/>
        </authorList>
    </citation>
    <scope>NUCLEOTIDE SEQUENCE [LARGE SCALE GENOMIC DNA]</scope>
    <source>
        <strain evidence="1 2">ALL</strain>
    </source>
</reference>
<comment type="caution">
    <text evidence="1">The sequence shown here is derived from an EMBL/GenBank/DDBJ whole genome shotgun (WGS) entry which is preliminary data.</text>
</comment>
<protein>
    <submittedName>
        <fullName evidence="1">Uncharacterized protein</fullName>
    </submittedName>
</protein>
<name>A0A4V6XVQ1_STECR</name>
<evidence type="ECO:0000313" key="1">
    <source>
        <dbReference type="EMBL" id="TKR63065.1"/>
    </source>
</evidence>
<gene>
    <name evidence="1" type="ORF">L596_026946</name>
</gene>
<evidence type="ECO:0000313" key="2">
    <source>
        <dbReference type="Proteomes" id="UP000298663"/>
    </source>
</evidence>